<dbReference type="Proteomes" id="UP000294360">
    <property type="component" value="Plasmid 3"/>
</dbReference>
<feature type="chain" id="PRO_5020406134" evidence="2">
    <location>
        <begin position="21"/>
        <end position="144"/>
    </location>
</feature>
<sequence>MLKSPVMILSFLAMCVGARAEFALLPASSPTSPPQAADAAAPSSKSPAHQAAKRHNRRAERHLAPDPLTARGFGSKVPLAFAVRQIVPATINVSFAPGADQDALVDWQGGKRWNIVLTEAIRPLGLELKRHQAAAVIAPAAKDP</sequence>
<dbReference type="OrthoDB" id="8455663at2"/>
<dbReference type="RefSeq" id="WP_134493429.1">
    <property type="nucleotide sequence ID" value="NZ_CP139087.1"/>
</dbReference>
<accession>A0A4U8Z8X3</accession>
<proteinExistence type="predicted"/>
<name>A0A4U8Z8X3_METTU</name>
<evidence type="ECO:0000256" key="2">
    <source>
        <dbReference type="SAM" id="SignalP"/>
    </source>
</evidence>
<feature type="compositionally biased region" description="Basic residues" evidence="1">
    <location>
        <begin position="51"/>
        <end position="60"/>
    </location>
</feature>
<organism evidence="3 4">
    <name type="scientific">Methylocella tundrae</name>
    <dbReference type="NCBI Taxonomy" id="227605"/>
    <lineage>
        <taxon>Bacteria</taxon>
        <taxon>Pseudomonadati</taxon>
        <taxon>Pseudomonadota</taxon>
        <taxon>Alphaproteobacteria</taxon>
        <taxon>Hyphomicrobiales</taxon>
        <taxon>Beijerinckiaceae</taxon>
        <taxon>Methylocella</taxon>
    </lineage>
</organism>
<keyword evidence="3" id="KW-0614">Plasmid</keyword>
<evidence type="ECO:0000256" key="1">
    <source>
        <dbReference type="SAM" id="MobiDB-lite"/>
    </source>
</evidence>
<dbReference type="KEGG" id="mtun:MTUNDRAET4_0167.2"/>
<feature type="region of interest" description="Disordered" evidence="1">
    <location>
        <begin position="28"/>
        <end position="69"/>
    </location>
</feature>
<reference evidence="3 4" key="1">
    <citation type="submission" date="2019-03" db="EMBL/GenBank/DDBJ databases">
        <authorList>
            <person name="Kox A.R. M."/>
        </authorList>
    </citation>
    <scope>NUCLEOTIDE SEQUENCE [LARGE SCALE GENOMIC DNA]</scope>
    <source>
        <strain evidence="3">MTUNDRAET4 annotated genome</strain>
        <plasmid evidence="4">3</plasmid>
    </source>
</reference>
<evidence type="ECO:0000313" key="4">
    <source>
        <dbReference type="Proteomes" id="UP000294360"/>
    </source>
</evidence>
<evidence type="ECO:0000313" key="3">
    <source>
        <dbReference type="EMBL" id="VFU17636.1"/>
    </source>
</evidence>
<keyword evidence="2" id="KW-0732">Signal</keyword>
<protein>
    <submittedName>
        <fullName evidence="3">Uncharacterized protein</fullName>
    </submittedName>
</protein>
<feature type="compositionally biased region" description="Low complexity" evidence="1">
    <location>
        <begin position="28"/>
        <end position="50"/>
    </location>
</feature>
<gene>
    <name evidence="3" type="ORF">MTUNDRAET4_0167</name>
</gene>
<feature type="signal peptide" evidence="2">
    <location>
        <begin position="1"/>
        <end position="20"/>
    </location>
</feature>
<dbReference type="EMBL" id="LR536452">
    <property type="protein sequence ID" value="VFU17636.1"/>
    <property type="molecule type" value="Genomic_DNA"/>
</dbReference>
<dbReference type="AlphaFoldDB" id="A0A4U8Z8X3"/>
<geneLocation type="plasmid" evidence="3 4">
    <name>3</name>
</geneLocation>